<evidence type="ECO:0000256" key="1">
    <source>
        <dbReference type="ARBA" id="ARBA00008675"/>
    </source>
</evidence>
<evidence type="ECO:0000256" key="3">
    <source>
        <dbReference type="ARBA" id="ARBA00022741"/>
    </source>
</evidence>
<dbReference type="Pfam" id="PF02861">
    <property type="entry name" value="Clp_N"/>
    <property type="match status" value="1"/>
</dbReference>
<evidence type="ECO:0000256" key="11">
    <source>
        <dbReference type="RuleBase" id="RU362034"/>
    </source>
</evidence>
<keyword evidence="7 10" id="KW-0143">Chaperone</keyword>
<dbReference type="InterPro" id="IPR050130">
    <property type="entry name" value="ClpA_ClpB"/>
</dbReference>
<dbReference type="SUPFAM" id="SSF52540">
    <property type="entry name" value="P-loop containing nucleoside triphosphate hydrolases"/>
    <property type="match status" value="2"/>
</dbReference>
<protein>
    <recommendedName>
        <fullName evidence="11">Chaperone protein ClpB</fullName>
    </recommendedName>
</protein>
<evidence type="ECO:0000256" key="8">
    <source>
        <dbReference type="ARBA" id="ARBA00026057"/>
    </source>
</evidence>
<dbReference type="PRINTS" id="PR00300">
    <property type="entry name" value="CLPPROTEASEA"/>
</dbReference>
<dbReference type="Proteomes" id="UP001221150">
    <property type="component" value="Unassembled WGS sequence"/>
</dbReference>
<dbReference type="Gene3D" id="3.40.50.300">
    <property type="entry name" value="P-loop containing nucleotide triphosphate hydrolases"/>
    <property type="match status" value="3"/>
</dbReference>
<dbReference type="InterPro" id="IPR003593">
    <property type="entry name" value="AAA+_ATPase"/>
</dbReference>
<evidence type="ECO:0000256" key="10">
    <source>
        <dbReference type="RuleBase" id="RU004432"/>
    </source>
</evidence>
<feature type="coiled-coil region" evidence="11">
    <location>
        <begin position="436"/>
        <end position="528"/>
    </location>
</feature>
<keyword evidence="2 9" id="KW-0677">Repeat</keyword>
<keyword evidence="6 11" id="KW-0175">Coiled coil</keyword>
<evidence type="ECO:0000313" key="14">
    <source>
        <dbReference type="Proteomes" id="UP001221150"/>
    </source>
</evidence>
<dbReference type="InterPro" id="IPR017730">
    <property type="entry name" value="Chaperonin_ClpB"/>
</dbReference>
<dbReference type="RefSeq" id="WP_276110332.1">
    <property type="nucleotide sequence ID" value="NZ_JARJBB010000009.1"/>
</dbReference>
<dbReference type="CDD" id="cd00009">
    <property type="entry name" value="AAA"/>
    <property type="match status" value="1"/>
</dbReference>
<evidence type="ECO:0000256" key="5">
    <source>
        <dbReference type="ARBA" id="ARBA00023016"/>
    </source>
</evidence>
<comment type="caution">
    <text evidence="13">The sequence shown here is derived from an EMBL/GenBank/DDBJ whole genome shotgun (WGS) entry which is preliminary data.</text>
</comment>
<accession>A0ABT6A804</accession>
<dbReference type="SUPFAM" id="SSF81923">
    <property type="entry name" value="Double Clp-N motif"/>
    <property type="match status" value="1"/>
</dbReference>
<evidence type="ECO:0000256" key="9">
    <source>
        <dbReference type="PROSITE-ProRule" id="PRU01251"/>
    </source>
</evidence>
<comment type="subcellular location">
    <subcellularLocation>
        <location evidence="11">Cytoplasm</location>
    </subcellularLocation>
</comment>
<dbReference type="Gene3D" id="1.10.1780.10">
    <property type="entry name" value="Clp, N-terminal domain"/>
    <property type="match status" value="1"/>
</dbReference>
<dbReference type="Pfam" id="PF17871">
    <property type="entry name" value="AAA_lid_9"/>
    <property type="match status" value="1"/>
</dbReference>
<dbReference type="SMART" id="SM00382">
    <property type="entry name" value="AAA"/>
    <property type="match status" value="2"/>
</dbReference>
<dbReference type="PROSITE" id="PS00871">
    <property type="entry name" value="CLPAB_2"/>
    <property type="match status" value="1"/>
</dbReference>
<dbReference type="Pfam" id="PF00004">
    <property type="entry name" value="AAA"/>
    <property type="match status" value="1"/>
</dbReference>
<dbReference type="PROSITE" id="PS00870">
    <property type="entry name" value="CLPAB_1"/>
    <property type="match status" value="1"/>
</dbReference>
<dbReference type="CDD" id="cd19499">
    <property type="entry name" value="RecA-like_ClpB_Hsp104-like"/>
    <property type="match status" value="1"/>
</dbReference>
<dbReference type="NCBIfam" id="TIGR03346">
    <property type="entry name" value="chaperone_ClpB"/>
    <property type="match status" value="1"/>
</dbReference>
<keyword evidence="14" id="KW-1185">Reference proteome</keyword>
<dbReference type="EMBL" id="JARJBB010000009">
    <property type="protein sequence ID" value="MDF3300782.1"/>
    <property type="molecule type" value="Genomic_DNA"/>
</dbReference>
<comment type="subunit">
    <text evidence="8">Homohexamer. The oligomerization is ATP-dependent.</text>
</comment>
<comment type="similarity">
    <text evidence="1 10">Belongs to the ClpA/ClpB family.</text>
</comment>
<dbReference type="Pfam" id="PF07724">
    <property type="entry name" value="AAA_2"/>
    <property type="match status" value="1"/>
</dbReference>
<gene>
    <name evidence="11 13" type="primary">clpB</name>
    <name evidence="13" type="ORF">P3H78_19550</name>
</gene>
<keyword evidence="11" id="KW-0963">Cytoplasm</keyword>
<keyword evidence="4 10" id="KW-0067">ATP-binding</keyword>
<dbReference type="InterPro" id="IPR004176">
    <property type="entry name" value="Clp_R_N"/>
</dbReference>
<dbReference type="InterPro" id="IPR027417">
    <property type="entry name" value="P-loop_NTPase"/>
</dbReference>
<dbReference type="InterPro" id="IPR036628">
    <property type="entry name" value="Clp_N_dom_sf"/>
</dbReference>
<evidence type="ECO:0000259" key="12">
    <source>
        <dbReference type="PROSITE" id="PS51903"/>
    </source>
</evidence>
<dbReference type="InterPro" id="IPR028299">
    <property type="entry name" value="ClpA/B_CS2"/>
</dbReference>
<dbReference type="SMART" id="SM01086">
    <property type="entry name" value="ClpB_D2-small"/>
    <property type="match status" value="1"/>
</dbReference>
<keyword evidence="5 11" id="KW-0346">Stress response</keyword>
<feature type="domain" description="Clp R" evidence="12">
    <location>
        <begin position="1"/>
        <end position="147"/>
    </location>
</feature>
<dbReference type="InterPro" id="IPR018368">
    <property type="entry name" value="ClpA/B_CS1"/>
</dbReference>
<reference evidence="13 14" key="1">
    <citation type="submission" date="2023-03" db="EMBL/GenBank/DDBJ databases">
        <title>Draft genome sequence of Streptomyces sp. K1PA1 isolated from peat swamp forest in Thailand.</title>
        <authorList>
            <person name="Klaysubun C."/>
            <person name="Duangmal K."/>
        </authorList>
    </citation>
    <scope>NUCLEOTIDE SEQUENCE [LARGE SCALE GENOMIC DNA]</scope>
    <source>
        <strain evidence="13 14">K1PA1</strain>
    </source>
</reference>
<keyword evidence="3 10" id="KW-0547">Nucleotide-binding</keyword>
<dbReference type="InterPro" id="IPR041546">
    <property type="entry name" value="ClpA/ClpB_AAA_lid"/>
</dbReference>
<dbReference type="PANTHER" id="PTHR11638:SF18">
    <property type="entry name" value="HEAT SHOCK PROTEIN 104"/>
    <property type="match status" value="1"/>
</dbReference>
<sequence>MDAELTNRSRDAIKAAGSRAVSEGHADLTPAHLLLALLGGRDNENIIDLLSAVDADQASVRAGAERVLAGLPSVTGSTVAPPQPDRELLAVIADAEARAADLGDEFLSTEHLLIGVAAKGGAAGEALAAQGASAKKLQDAFRKARGGRRVTTPDPEGQYKALEKFGTDFTEAAREGKLDPVIGRDHEIRRVVQVLSRRTKNNPVLIGEPGVGKTAVVEGLAQRIVKGDVPESLKDKRLVALDLGAMVAGAKYRGEFEERLKTVLSEIKDSEGQIITFIDELHTVVGAGAGGDSAMDAGNMLKPMLARGELRMVGATTLDEYRERIEKDPALERRFQQVLVAEPTVEDTVAILRGLKGRYEAHHKVQIADSALVAAATLSDRYITSRFLPDKAIDLVDESASRLRMEIDSSPVEIDELQRAVDRLRMEELAIGKETDRASRDRLEKLRRDLADKEEELRGLTARWEKEKQSLNRVGELKEKLDDLRGQAERAQRDGDFDSASKLLYGEIPGLEKELEAASEAEEEASSDTMVKEEVGPDDIADVVASWTGIPAGRLLEGETQKLLRMEDEIGRRLIGQGEAVRAVSDAVRRSRAGIADPDRPTGSFLFLGPTGVGKTELAKALADFLFDDERAMVRIDMSEYGEKHSVARLLGAPPGYVGYEEGGQLTEAVRRRPYSVVLLDEVEKAHPEVFDILLQVMDDGRLTDGQGRTVDFRNTILVLTSNLGSQFLVDPLTGDEEKRQQVLEVVRTSFKPEFLNRLDDLVVFQALTGPELERIAQLQIDRLARRLAERRLTLEVTPAALAWLAEEGMDPAYGARPLRRLVQTAIGDRLAREILSGEIRDGDTVRVDRFGEGLLVGPATGKTL</sequence>
<comment type="function">
    <text evidence="11">Part of a stress-induced multi-chaperone system, it is involved in the recovery of the cell from heat-induced damage, in cooperation with DnaK, DnaJ and GrpE.</text>
</comment>
<dbReference type="PROSITE" id="PS51903">
    <property type="entry name" value="CLP_R"/>
    <property type="match status" value="1"/>
</dbReference>
<evidence type="ECO:0000256" key="6">
    <source>
        <dbReference type="ARBA" id="ARBA00023054"/>
    </source>
</evidence>
<evidence type="ECO:0000256" key="7">
    <source>
        <dbReference type="ARBA" id="ARBA00023186"/>
    </source>
</evidence>
<organism evidence="13 14">
    <name type="scientific">Streptomyces tropicalis</name>
    <dbReference type="NCBI Taxonomy" id="3034234"/>
    <lineage>
        <taxon>Bacteria</taxon>
        <taxon>Bacillati</taxon>
        <taxon>Actinomycetota</taxon>
        <taxon>Actinomycetes</taxon>
        <taxon>Kitasatosporales</taxon>
        <taxon>Streptomycetaceae</taxon>
        <taxon>Streptomyces</taxon>
    </lineage>
</organism>
<comment type="subunit">
    <text evidence="11">Homohexamer; The oligomerization is ATP-dependent.</text>
</comment>
<evidence type="ECO:0000256" key="4">
    <source>
        <dbReference type="ARBA" id="ARBA00022840"/>
    </source>
</evidence>
<proteinExistence type="inferred from homology"/>
<name>A0ABT6A804_9ACTN</name>
<dbReference type="InterPro" id="IPR001270">
    <property type="entry name" value="ClpA/B"/>
</dbReference>
<dbReference type="PANTHER" id="PTHR11638">
    <property type="entry name" value="ATP-DEPENDENT CLP PROTEASE"/>
    <property type="match status" value="1"/>
</dbReference>
<evidence type="ECO:0000313" key="13">
    <source>
        <dbReference type="EMBL" id="MDF3300782.1"/>
    </source>
</evidence>
<dbReference type="Gene3D" id="1.10.8.60">
    <property type="match status" value="1"/>
</dbReference>
<evidence type="ECO:0000256" key="2">
    <source>
        <dbReference type="ARBA" id="ARBA00022737"/>
    </source>
</evidence>
<dbReference type="Pfam" id="PF10431">
    <property type="entry name" value="ClpB_D2-small"/>
    <property type="match status" value="1"/>
</dbReference>
<dbReference type="InterPro" id="IPR019489">
    <property type="entry name" value="Clp_ATPase_C"/>
</dbReference>
<dbReference type="InterPro" id="IPR003959">
    <property type="entry name" value="ATPase_AAA_core"/>
</dbReference>